<keyword evidence="3 5" id="KW-1133">Transmembrane helix</keyword>
<dbReference type="Proteomes" id="UP000266975">
    <property type="component" value="Unassembled WGS sequence"/>
</dbReference>
<comment type="caution">
    <text evidence="6">The sequence shown here is derived from an EMBL/GenBank/DDBJ whole genome shotgun (WGS) entry which is preliminary data.</text>
</comment>
<dbReference type="PANTHER" id="PTHR33514:SF13">
    <property type="entry name" value="PROTEIN ABCI12, CHLOROPLASTIC"/>
    <property type="match status" value="1"/>
</dbReference>
<dbReference type="GO" id="GO:0005886">
    <property type="term" value="C:plasma membrane"/>
    <property type="evidence" value="ECO:0007669"/>
    <property type="project" value="TreeGrafter"/>
</dbReference>
<evidence type="ECO:0000313" key="7">
    <source>
        <dbReference type="Proteomes" id="UP000266975"/>
    </source>
</evidence>
<organism evidence="6 7">
    <name type="scientific">Corynebacterium alimapuense</name>
    <dbReference type="NCBI Taxonomy" id="1576874"/>
    <lineage>
        <taxon>Bacteria</taxon>
        <taxon>Bacillati</taxon>
        <taxon>Actinomycetota</taxon>
        <taxon>Actinomycetes</taxon>
        <taxon>Mycobacteriales</taxon>
        <taxon>Corynebacteriaceae</taxon>
        <taxon>Corynebacterium</taxon>
    </lineage>
</organism>
<keyword evidence="7" id="KW-1185">Reference proteome</keyword>
<evidence type="ECO:0000256" key="4">
    <source>
        <dbReference type="ARBA" id="ARBA00023136"/>
    </source>
</evidence>
<proteinExistence type="predicted"/>
<dbReference type="InterPro" id="IPR003339">
    <property type="entry name" value="ABC/ECF_trnsptr_transmembrane"/>
</dbReference>
<feature type="transmembrane region" description="Helical" evidence="5">
    <location>
        <begin position="27"/>
        <end position="60"/>
    </location>
</feature>
<comment type="subcellular location">
    <subcellularLocation>
        <location evidence="1">Membrane</location>
        <topology evidence="1">Multi-pass membrane protein</topology>
    </subcellularLocation>
</comment>
<sequence length="205" mass="21262">MKITSIPLGVYVPGHSALHRMPAGLKLLGLLGFIISSTVLADTVVIAVGAVAMVLAGYLVARIPLRIAVGQTAPVLPVLLMLGAFQWWQRGAEFAAVTVLTLFAAVAAAALLTLTTTIAELMESIETGLAPLGRLGLPVETISLAVSLTIRLIPLQLATVQDVLTARKARGAGFSIAAFGTPVLIRSIRRARGLAEALIARGVAD</sequence>
<dbReference type="EMBL" id="PTJO01000003">
    <property type="protein sequence ID" value="RNE49348.1"/>
    <property type="molecule type" value="Genomic_DNA"/>
</dbReference>
<reference evidence="6 7" key="1">
    <citation type="submission" date="2018-02" db="EMBL/GenBank/DDBJ databases">
        <title>Corynebacterium alimpuense sp. nov., a marine obligate actinomycete isolated from sediments of Valparaiso bay, Chile.</title>
        <authorList>
            <person name="Claverias F."/>
            <person name="Gonzales-Siles L."/>
            <person name="Salva-Serra F."/>
            <person name="Inganaes E."/>
            <person name="Molin K."/>
            <person name="Cumsille A."/>
            <person name="Undabarrena A."/>
            <person name="Couve E."/>
            <person name="Moore E.R.B."/>
            <person name="Gomila M."/>
            <person name="Camara B."/>
        </authorList>
    </citation>
    <scope>NUCLEOTIDE SEQUENCE [LARGE SCALE GENOMIC DNA]</scope>
    <source>
        <strain evidence="6 7">CCUG 69366</strain>
    </source>
</reference>
<evidence type="ECO:0000256" key="1">
    <source>
        <dbReference type="ARBA" id="ARBA00004141"/>
    </source>
</evidence>
<evidence type="ECO:0000256" key="2">
    <source>
        <dbReference type="ARBA" id="ARBA00022692"/>
    </source>
</evidence>
<keyword evidence="4 5" id="KW-0472">Membrane</keyword>
<dbReference type="PANTHER" id="PTHR33514">
    <property type="entry name" value="PROTEIN ABCI12, CHLOROPLASTIC"/>
    <property type="match status" value="1"/>
</dbReference>
<evidence type="ECO:0000256" key="3">
    <source>
        <dbReference type="ARBA" id="ARBA00022989"/>
    </source>
</evidence>
<keyword evidence="2 5" id="KW-0812">Transmembrane</keyword>
<accession>A0A3M8KA62</accession>
<dbReference type="Pfam" id="PF02361">
    <property type="entry name" value="CbiQ"/>
    <property type="match status" value="1"/>
</dbReference>
<feature type="transmembrane region" description="Helical" evidence="5">
    <location>
        <begin position="67"/>
        <end position="88"/>
    </location>
</feature>
<evidence type="ECO:0000313" key="6">
    <source>
        <dbReference type="EMBL" id="RNE49348.1"/>
    </source>
</evidence>
<dbReference type="OrthoDB" id="509049at2"/>
<feature type="transmembrane region" description="Helical" evidence="5">
    <location>
        <begin position="94"/>
        <end position="114"/>
    </location>
</feature>
<gene>
    <name evidence="6" type="ORF">C5L39_03000</name>
</gene>
<evidence type="ECO:0000256" key="5">
    <source>
        <dbReference type="SAM" id="Phobius"/>
    </source>
</evidence>
<name>A0A3M8KA62_9CORY</name>
<dbReference type="AlphaFoldDB" id="A0A3M8KA62"/>
<protein>
    <submittedName>
        <fullName evidence="6">Cobalt ABC transporter permease</fullName>
    </submittedName>
</protein>